<evidence type="ECO:0000256" key="1">
    <source>
        <dbReference type="SAM" id="MobiDB-lite"/>
    </source>
</evidence>
<dbReference type="Pfam" id="PF00498">
    <property type="entry name" value="FHA"/>
    <property type="match status" value="1"/>
</dbReference>
<dbReference type="AlphaFoldDB" id="A0A1P8K0K1"/>
<dbReference type="OrthoDB" id="5762105at2"/>
<sequence length="201" mass="21457">MNAPHDMNGEQAADGAAADPATPAGPGMLALIEVLDRSGAIVQQLPVWRWPVTVGRALTNDLVLADPHVAAEHLRVEATSSPAGARLAVEVLDTVNGVRHGHRRQARGSRFDWTDGDDISLGRLRLRVRLASAALAPEQVLTRLRWRPVAATLGLVLAFAALTTWQSWLGQTEPNQFAAGLRVRSACCSGPRCCGPGWPPC</sequence>
<dbReference type="InterPro" id="IPR008984">
    <property type="entry name" value="SMAD_FHA_dom_sf"/>
</dbReference>
<dbReference type="RefSeq" id="WP_076201943.1">
    <property type="nucleotide sequence ID" value="NZ_CP019236.1"/>
</dbReference>
<protein>
    <recommendedName>
        <fullName evidence="2">FHA domain-containing protein</fullName>
    </recommendedName>
</protein>
<evidence type="ECO:0000313" key="4">
    <source>
        <dbReference type="Proteomes" id="UP000186609"/>
    </source>
</evidence>
<evidence type="ECO:0000259" key="2">
    <source>
        <dbReference type="Pfam" id="PF00498"/>
    </source>
</evidence>
<dbReference type="InterPro" id="IPR000253">
    <property type="entry name" value="FHA_dom"/>
</dbReference>
<evidence type="ECO:0000313" key="3">
    <source>
        <dbReference type="EMBL" id="APW39515.1"/>
    </source>
</evidence>
<dbReference type="STRING" id="1842727.RD110_21735"/>
<dbReference type="CDD" id="cd00060">
    <property type="entry name" value="FHA"/>
    <property type="match status" value="1"/>
</dbReference>
<reference evidence="3 4" key="1">
    <citation type="submission" date="2017-01" db="EMBL/GenBank/DDBJ databases">
        <authorList>
            <person name="Mah S.A."/>
            <person name="Swanson W.J."/>
            <person name="Moy G.W."/>
            <person name="Vacquier V.D."/>
        </authorList>
    </citation>
    <scope>NUCLEOTIDE SEQUENCE [LARGE SCALE GENOMIC DNA]</scope>
    <source>
        <strain evidence="3 4">DCY110</strain>
    </source>
</reference>
<accession>A0A1P8K0K1</accession>
<organism evidence="3 4">
    <name type="scientific">Rhodoferax koreensis</name>
    <dbReference type="NCBI Taxonomy" id="1842727"/>
    <lineage>
        <taxon>Bacteria</taxon>
        <taxon>Pseudomonadati</taxon>
        <taxon>Pseudomonadota</taxon>
        <taxon>Betaproteobacteria</taxon>
        <taxon>Burkholderiales</taxon>
        <taxon>Comamonadaceae</taxon>
        <taxon>Rhodoferax</taxon>
    </lineage>
</organism>
<keyword evidence="4" id="KW-1185">Reference proteome</keyword>
<proteinExistence type="predicted"/>
<dbReference type="Gene3D" id="2.60.200.20">
    <property type="match status" value="1"/>
</dbReference>
<gene>
    <name evidence="3" type="ORF">RD110_21735</name>
</gene>
<name>A0A1P8K0K1_9BURK</name>
<feature type="compositionally biased region" description="Low complexity" evidence="1">
    <location>
        <begin position="12"/>
        <end position="21"/>
    </location>
</feature>
<feature type="region of interest" description="Disordered" evidence="1">
    <location>
        <begin position="1"/>
        <end position="21"/>
    </location>
</feature>
<dbReference type="SUPFAM" id="SSF49879">
    <property type="entry name" value="SMAD/FHA domain"/>
    <property type="match status" value="1"/>
</dbReference>
<dbReference type="KEGG" id="rhy:RD110_21735"/>
<dbReference type="EMBL" id="CP019236">
    <property type="protein sequence ID" value="APW39515.1"/>
    <property type="molecule type" value="Genomic_DNA"/>
</dbReference>
<feature type="domain" description="FHA" evidence="2">
    <location>
        <begin position="52"/>
        <end position="122"/>
    </location>
</feature>
<dbReference type="Proteomes" id="UP000186609">
    <property type="component" value="Chromosome"/>
</dbReference>